<dbReference type="Proteomes" id="UP001341840">
    <property type="component" value="Unassembled WGS sequence"/>
</dbReference>
<dbReference type="EMBL" id="JASCZI010092175">
    <property type="protein sequence ID" value="MED6151999.1"/>
    <property type="molecule type" value="Genomic_DNA"/>
</dbReference>
<protein>
    <submittedName>
        <fullName evidence="2">Uncharacterized protein</fullName>
    </submittedName>
</protein>
<comment type="caution">
    <text evidence="2">The sequence shown here is derived from an EMBL/GenBank/DDBJ whole genome shotgun (WGS) entry which is preliminary data.</text>
</comment>
<name>A0ABU6TU36_9FABA</name>
<evidence type="ECO:0000313" key="2">
    <source>
        <dbReference type="EMBL" id="MED6151999.1"/>
    </source>
</evidence>
<evidence type="ECO:0000313" key="3">
    <source>
        <dbReference type="Proteomes" id="UP001341840"/>
    </source>
</evidence>
<proteinExistence type="predicted"/>
<evidence type="ECO:0000256" key="1">
    <source>
        <dbReference type="SAM" id="MobiDB-lite"/>
    </source>
</evidence>
<organism evidence="2 3">
    <name type="scientific">Stylosanthes scabra</name>
    <dbReference type="NCBI Taxonomy" id="79078"/>
    <lineage>
        <taxon>Eukaryota</taxon>
        <taxon>Viridiplantae</taxon>
        <taxon>Streptophyta</taxon>
        <taxon>Embryophyta</taxon>
        <taxon>Tracheophyta</taxon>
        <taxon>Spermatophyta</taxon>
        <taxon>Magnoliopsida</taxon>
        <taxon>eudicotyledons</taxon>
        <taxon>Gunneridae</taxon>
        <taxon>Pentapetalae</taxon>
        <taxon>rosids</taxon>
        <taxon>fabids</taxon>
        <taxon>Fabales</taxon>
        <taxon>Fabaceae</taxon>
        <taxon>Papilionoideae</taxon>
        <taxon>50 kb inversion clade</taxon>
        <taxon>dalbergioids sensu lato</taxon>
        <taxon>Dalbergieae</taxon>
        <taxon>Pterocarpus clade</taxon>
        <taxon>Stylosanthes</taxon>
    </lineage>
</organism>
<accession>A0ABU6TU36</accession>
<feature type="region of interest" description="Disordered" evidence="1">
    <location>
        <begin position="1"/>
        <end position="28"/>
    </location>
</feature>
<reference evidence="2 3" key="1">
    <citation type="journal article" date="2023" name="Plants (Basel)">
        <title>Bridging the Gap: Combining Genomics and Transcriptomics Approaches to Understand Stylosanthes scabra, an Orphan Legume from the Brazilian Caatinga.</title>
        <authorList>
            <person name="Ferreira-Neto J.R.C."/>
            <person name="da Silva M.D."/>
            <person name="Binneck E."/>
            <person name="de Melo N.F."/>
            <person name="da Silva R.H."/>
            <person name="de Melo A.L.T.M."/>
            <person name="Pandolfi V."/>
            <person name="Bustamante F.O."/>
            <person name="Brasileiro-Vidal A.C."/>
            <person name="Benko-Iseppon A.M."/>
        </authorList>
    </citation>
    <scope>NUCLEOTIDE SEQUENCE [LARGE SCALE GENOMIC DNA]</scope>
    <source>
        <tissue evidence="2">Leaves</tissue>
    </source>
</reference>
<gene>
    <name evidence="2" type="ORF">PIB30_087669</name>
</gene>
<sequence length="128" mass="13939">MTADADLVNKKPPHRPPSLISVPQPDPSKSIGIDLSYFQLSKRSRFVGGQNAAFHNRVFLYPKSPAPHTVIEQENPNTLQYSLSIPPFTTIYEKLLEEGPDIAAELGADGAGKEALTVLLMEPLTEVG</sequence>
<keyword evidence="3" id="KW-1185">Reference proteome</keyword>